<feature type="domain" description="ABC transmembrane type-1" evidence="8">
    <location>
        <begin position="84"/>
        <end position="294"/>
    </location>
</feature>
<keyword evidence="2 7" id="KW-0813">Transport</keyword>
<dbReference type="STRING" id="1173111.SAMN05444955_101164"/>
<evidence type="ECO:0000256" key="1">
    <source>
        <dbReference type="ARBA" id="ARBA00004651"/>
    </source>
</evidence>
<dbReference type="InterPro" id="IPR000515">
    <property type="entry name" value="MetI-like"/>
</dbReference>
<protein>
    <submittedName>
        <fullName evidence="9">Multiple sugar transport system permease protein</fullName>
    </submittedName>
</protein>
<dbReference type="AlphaFoldDB" id="A0A1H8AHW2"/>
<gene>
    <name evidence="9" type="ORF">SAMN05444955_101164</name>
</gene>
<evidence type="ECO:0000259" key="8">
    <source>
        <dbReference type="PROSITE" id="PS50928"/>
    </source>
</evidence>
<comment type="subcellular location">
    <subcellularLocation>
        <location evidence="1 7">Cell membrane</location>
        <topology evidence="1 7">Multi-pass membrane protein</topology>
    </subcellularLocation>
</comment>
<feature type="transmembrane region" description="Helical" evidence="7">
    <location>
        <begin position="227"/>
        <end position="244"/>
    </location>
</feature>
<dbReference type="InterPro" id="IPR035906">
    <property type="entry name" value="MetI-like_sf"/>
</dbReference>
<dbReference type="GO" id="GO:0005886">
    <property type="term" value="C:plasma membrane"/>
    <property type="evidence" value="ECO:0007669"/>
    <property type="project" value="UniProtKB-SubCell"/>
</dbReference>
<evidence type="ECO:0000313" key="10">
    <source>
        <dbReference type="Proteomes" id="UP000199695"/>
    </source>
</evidence>
<evidence type="ECO:0000313" key="9">
    <source>
        <dbReference type="EMBL" id="SEM70365.1"/>
    </source>
</evidence>
<comment type="similarity">
    <text evidence="7">Belongs to the binding-protein-dependent transport system permease family.</text>
</comment>
<dbReference type="RefSeq" id="WP_211663641.1">
    <property type="nucleotide sequence ID" value="NZ_FOCQ01000001.1"/>
</dbReference>
<reference evidence="9 10" key="1">
    <citation type="submission" date="2016-10" db="EMBL/GenBank/DDBJ databases">
        <authorList>
            <person name="de Groot N.N."/>
        </authorList>
    </citation>
    <scope>NUCLEOTIDE SEQUENCE [LARGE SCALE GENOMIC DNA]</scope>
    <source>
        <strain evidence="9 10">DSM 46701</strain>
    </source>
</reference>
<keyword evidence="6 7" id="KW-0472">Membrane</keyword>
<name>A0A1H8AHW2_9BACL</name>
<evidence type="ECO:0000256" key="6">
    <source>
        <dbReference type="ARBA" id="ARBA00023136"/>
    </source>
</evidence>
<dbReference type="PROSITE" id="PS50928">
    <property type="entry name" value="ABC_TM1"/>
    <property type="match status" value="1"/>
</dbReference>
<keyword evidence="9" id="KW-0762">Sugar transport</keyword>
<dbReference type="GO" id="GO:0055085">
    <property type="term" value="P:transmembrane transport"/>
    <property type="evidence" value="ECO:0007669"/>
    <property type="project" value="InterPro"/>
</dbReference>
<feature type="transmembrane region" description="Helical" evidence="7">
    <location>
        <begin position="275"/>
        <end position="295"/>
    </location>
</feature>
<evidence type="ECO:0000256" key="3">
    <source>
        <dbReference type="ARBA" id="ARBA00022475"/>
    </source>
</evidence>
<evidence type="ECO:0000256" key="5">
    <source>
        <dbReference type="ARBA" id="ARBA00022989"/>
    </source>
</evidence>
<evidence type="ECO:0000256" key="2">
    <source>
        <dbReference type="ARBA" id="ARBA00022448"/>
    </source>
</evidence>
<proteinExistence type="inferred from homology"/>
<dbReference type="CDD" id="cd06261">
    <property type="entry name" value="TM_PBP2"/>
    <property type="match status" value="1"/>
</dbReference>
<keyword evidence="3" id="KW-1003">Cell membrane</keyword>
<feature type="transmembrane region" description="Helical" evidence="7">
    <location>
        <begin position="80"/>
        <end position="109"/>
    </location>
</feature>
<feature type="transmembrane region" description="Helical" evidence="7">
    <location>
        <begin position="172"/>
        <end position="195"/>
    </location>
</feature>
<dbReference type="Gene3D" id="1.10.3720.10">
    <property type="entry name" value="MetI-like"/>
    <property type="match status" value="1"/>
</dbReference>
<accession>A0A1H8AHW2</accession>
<dbReference type="EMBL" id="FOCQ01000001">
    <property type="protein sequence ID" value="SEM70365.1"/>
    <property type="molecule type" value="Genomic_DNA"/>
</dbReference>
<keyword evidence="5 7" id="KW-1133">Transmembrane helix</keyword>
<dbReference type="InterPro" id="IPR050809">
    <property type="entry name" value="UgpAE/MalFG_permease"/>
</dbReference>
<feature type="transmembrane region" description="Helical" evidence="7">
    <location>
        <begin position="121"/>
        <end position="141"/>
    </location>
</feature>
<dbReference type="PANTHER" id="PTHR43227:SF7">
    <property type="entry name" value="ARABINOOLIGOSACCHARIDES TRANSPORT SYSTEM PERMEASE PROTEIN ARAP"/>
    <property type="match status" value="1"/>
</dbReference>
<feature type="transmembrane region" description="Helical" evidence="7">
    <location>
        <begin position="24"/>
        <end position="45"/>
    </location>
</feature>
<evidence type="ECO:0000256" key="4">
    <source>
        <dbReference type="ARBA" id="ARBA00022692"/>
    </source>
</evidence>
<keyword evidence="4 7" id="KW-0812">Transmembrane</keyword>
<organism evidence="9 10">
    <name type="scientific">Lihuaxuella thermophila</name>
    <dbReference type="NCBI Taxonomy" id="1173111"/>
    <lineage>
        <taxon>Bacteria</taxon>
        <taxon>Bacillati</taxon>
        <taxon>Bacillota</taxon>
        <taxon>Bacilli</taxon>
        <taxon>Bacillales</taxon>
        <taxon>Thermoactinomycetaceae</taxon>
        <taxon>Lihuaxuella</taxon>
    </lineage>
</organism>
<dbReference type="Pfam" id="PF00528">
    <property type="entry name" value="BPD_transp_1"/>
    <property type="match status" value="1"/>
</dbReference>
<dbReference type="Proteomes" id="UP000199695">
    <property type="component" value="Unassembled WGS sequence"/>
</dbReference>
<evidence type="ECO:0000256" key="7">
    <source>
        <dbReference type="RuleBase" id="RU363032"/>
    </source>
</evidence>
<dbReference type="SUPFAM" id="SSF161098">
    <property type="entry name" value="MetI-like"/>
    <property type="match status" value="1"/>
</dbReference>
<keyword evidence="10" id="KW-1185">Reference proteome</keyword>
<sequence>MQNHAVLNESSRKRSSLKAKEARLGYLLITPAFLLIAVVIIYPVLYNIWLSFHKVSINPNRPDLFIGLRNYASLLKDEGFWHSISITLIYTIVTVAGATILGLVAALLLNQPIKGRRFFRSVILLPYVAPVISLVFVWQYLFNPVYGMVNYTLVEQLGVLKQHVDWLDSPNAALWLVILFDIWHLFPFSFMMILAKLQSIDPSIYEAAEMDGAGIWHKFRFVTLPELQFVLGSVVILRFVWNFYKFDEIYLLTKEVPVISVYSYETAFSTFNHGLAAAITVTLFVLVMVFVLTAVRKVLKW</sequence>
<dbReference type="PANTHER" id="PTHR43227">
    <property type="entry name" value="BLL4140 PROTEIN"/>
    <property type="match status" value="1"/>
</dbReference>